<sequence>MSSKRNRILTIITQGCLDPITALDVKTDNIMYVYGGRSEFDDMLSEIEDFFDVDVSLPEDEDIGEMTVQKFVDTVLHLLGGEDEEVAS</sequence>
<proteinExistence type="predicted"/>
<reference evidence="1 2" key="1">
    <citation type="submission" date="2020-02" db="EMBL/GenBank/DDBJ databases">
        <title>Paenibacillus sp. nov., isolated from rhizosphere soil of tomato.</title>
        <authorList>
            <person name="Weon H.-Y."/>
            <person name="Lee S.A."/>
        </authorList>
    </citation>
    <scope>NUCLEOTIDE SEQUENCE [LARGE SCALE GENOMIC DNA]</scope>
    <source>
        <strain evidence="1 2">14171R-81</strain>
        <plasmid evidence="1 2">unnamed2</plasmid>
    </source>
</reference>
<evidence type="ECO:0000313" key="1">
    <source>
        <dbReference type="EMBL" id="QHW35807.1"/>
    </source>
</evidence>
<dbReference type="Proteomes" id="UP000479114">
    <property type="component" value="Plasmid unnamed2"/>
</dbReference>
<organism evidence="1 2">
    <name type="scientific">Paenibacillus rhizovicinus</name>
    <dbReference type="NCBI Taxonomy" id="2704463"/>
    <lineage>
        <taxon>Bacteria</taxon>
        <taxon>Bacillati</taxon>
        <taxon>Bacillota</taxon>
        <taxon>Bacilli</taxon>
        <taxon>Bacillales</taxon>
        <taxon>Paenibacillaceae</taxon>
        <taxon>Paenibacillus</taxon>
    </lineage>
</organism>
<evidence type="ECO:0000313" key="2">
    <source>
        <dbReference type="Proteomes" id="UP000479114"/>
    </source>
</evidence>
<keyword evidence="2" id="KW-1185">Reference proteome</keyword>
<evidence type="ECO:0008006" key="3">
    <source>
        <dbReference type="Google" id="ProtNLM"/>
    </source>
</evidence>
<keyword evidence="1" id="KW-0614">Plasmid</keyword>
<dbReference type="AlphaFoldDB" id="A0A6C0PB92"/>
<geneLocation type="plasmid" evidence="1 2">
    <name>unnamed2</name>
</geneLocation>
<dbReference type="KEGG" id="prz:GZH47_33485"/>
<dbReference type="EMBL" id="CP048288">
    <property type="protein sequence ID" value="QHW35807.1"/>
    <property type="molecule type" value="Genomic_DNA"/>
</dbReference>
<dbReference type="RefSeq" id="WP_162645941.1">
    <property type="nucleotide sequence ID" value="NZ_CP048288.1"/>
</dbReference>
<name>A0A6C0PB92_9BACL</name>
<accession>A0A6C0PB92</accession>
<gene>
    <name evidence="1" type="ORF">GZH47_33485</name>
</gene>
<protein>
    <recommendedName>
        <fullName evidence="3">Acyl carrier protein</fullName>
    </recommendedName>
</protein>